<dbReference type="GO" id="GO:0004722">
    <property type="term" value="F:protein serine/threonine phosphatase activity"/>
    <property type="evidence" value="ECO:0007669"/>
    <property type="project" value="UniProtKB-EC"/>
</dbReference>
<dbReference type="EC" id="3.1.3.16" evidence="1"/>
<dbReference type="PANTHER" id="PTHR12320:SF1">
    <property type="entry name" value="PROTEIN PHOSPHATASE PTC7 HOMOLOG"/>
    <property type="match status" value="1"/>
</dbReference>
<dbReference type="InterPro" id="IPR036457">
    <property type="entry name" value="PPM-type-like_dom_sf"/>
</dbReference>
<reference evidence="3 4" key="1">
    <citation type="submission" date="2023-10" db="EMBL/GenBank/DDBJ databases">
        <title>Comparative genomics analysis reveals potential genetic determinants of host preference in Cryptosporidium xiaoi.</title>
        <authorList>
            <person name="Xiao L."/>
            <person name="Li J."/>
        </authorList>
    </citation>
    <scope>NUCLEOTIDE SEQUENCE [LARGE SCALE GENOMIC DNA]</scope>
    <source>
        <strain evidence="3 4">52996</strain>
    </source>
</reference>
<dbReference type="Gene3D" id="3.60.40.10">
    <property type="entry name" value="PPM-type phosphatase domain"/>
    <property type="match status" value="1"/>
</dbReference>
<organism evidence="3 4">
    <name type="scientific">Cryptosporidium xiaoi</name>
    <dbReference type="NCBI Taxonomy" id="659607"/>
    <lineage>
        <taxon>Eukaryota</taxon>
        <taxon>Sar</taxon>
        <taxon>Alveolata</taxon>
        <taxon>Apicomplexa</taxon>
        <taxon>Conoidasida</taxon>
        <taxon>Coccidia</taxon>
        <taxon>Eucoccidiorida</taxon>
        <taxon>Eimeriorina</taxon>
        <taxon>Cryptosporidiidae</taxon>
        <taxon>Cryptosporidium</taxon>
    </lineage>
</organism>
<keyword evidence="1" id="KW-0378">Hydrolase</keyword>
<gene>
    <name evidence="3" type="ORF">RS030_101649</name>
</gene>
<evidence type="ECO:0000313" key="4">
    <source>
        <dbReference type="Proteomes" id="UP001311799"/>
    </source>
</evidence>
<comment type="cofactor">
    <cofactor evidence="1">
        <name>Mn(2+)</name>
        <dbReference type="ChEBI" id="CHEBI:29035"/>
    </cofactor>
</comment>
<comment type="catalytic activity">
    <reaction evidence="1">
        <text>O-phospho-L-threonyl-[protein] + H2O = L-threonyl-[protein] + phosphate</text>
        <dbReference type="Rhea" id="RHEA:47004"/>
        <dbReference type="Rhea" id="RHEA-COMP:11060"/>
        <dbReference type="Rhea" id="RHEA-COMP:11605"/>
        <dbReference type="ChEBI" id="CHEBI:15377"/>
        <dbReference type="ChEBI" id="CHEBI:30013"/>
        <dbReference type="ChEBI" id="CHEBI:43474"/>
        <dbReference type="ChEBI" id="CHEBI:61977"/>
        <dbReference type="EC" id="3.1.3.16"/>
    </reaction>
</comment>
<name>A0AAV9Y2T7_9CRYT</name>
<comment type="cofactor">
    <cofactor evidence="1">
        <name>Mg(2+)</name>
        <dbReference type="ChEBI" id="CHEBI:18420"/>
    </cofactor>
</comment>
<dbReference type="EMBL" id="JAWDEY010000001">
    <property type="protein sequence ID" value="KAK6591217.1"/>
    <property type="molecule type" value="Genomic_DNA"/>
</dbReference>
<dbReference type="InterPro" id="IPR001932">
    <property type="entry name" value="PPM-type_phosphatase-like_dom"/>
</dbReference>
<keyword evidence="4" id="KW-1185">Reference proteome</keyword>
<keyword evidence="1" id="KW-0904">Protein phosphatase</keyword>
<dbReference type="GO" id="GO:0046872">
    <property type="term" value="F:metal ion binding"/>
    <property type="evidence" value="ECO:0007669"/>
    <property type="project" value="UniProtKB-UniRule"/>
</dbReference>
<comment type="catalytic activity">
    <reaction evidence="1">
        <text>O-phospho-L-seryl-[protein] + H2O = L-seryl-[protein] + phosphate</text>
        <dbReference type="Rhea" id="RHEA:20629"/>
        <dbReference type="Rhea" id="RHEA-COMP:9863"/>
        <dbReference type="Rhea" id="RHEA-COMP:11604"/>
        <dbReference type="ChEBI" id="CHEBI:15377"/>
        <dbReference type="ChEBI" id="CHEBI:29999"/>
        <dbReference type="ChEBI" id="CHEBI:43474"/>
        <dbReference type="ChEBI" id="CHEBI:83421"/>
        <dbReference type="EC" id="3.1.3.16"/>
    </reaction>
</comment>
<keyword evidence="1" id="KW-0479">Metal-binding</keyword>
<evidence type="ECO:0000259" key="2">
    <source>
        <dbReference type="PROSITE" id="PS51746"/>
    </source>
</evidence>
<comment type="caution">
    <text evidence="3">The sequence shown here is derived from an EMBL/GenBank/DDBJ whole genome shotgun (WGS) entry which is preliminary data.</text>
</comment>
<dbReference type="SUPFAM" id="SSF81606">
    <property type="entry name" value="PP2C-like"/>
    <property type="match status" value="1"/>
</dbReference>
<feature type="domain" description="PPM-type phosphatase" evidence="2">
    <location>
        <begin position="352"/>
        <end position="674"/>
    </location>
</feature>
<keyword evidence="1" id="KW-0464">Manganese</keyword>
<sequence length="697" mass="79362">MLTNENISRYIQSNECLLGINILLNIYNSDVIENSSHIGDNKTVKNQNILPIINILDRKRKKIERSRESLSRLKTEVLFNNSHNNYFTEIQLNSIKNDDEINVLSEDTRNGGEITIESSIECNSELLGIREEVGSWDNPIPNINGVPYDYYERKILEKYLEYWKKSKLSVPFSDWDTNINNSKSISNLISSEIVDSNELRKGCKSIQEAIYKLRKLEQDFQCIPKHLIIQILKNGSLNNSGVPKECNRAKLLSDERNKNNNFKVPQSLFLEMIINEHNNNNNNNNNKSTNLVKNSSLSNYDSVSNDNKINNDQCRCDFYKVKQKFMNKYDLCNISNNNIEENKGDLRIWMGAYYLPRNDKRNSGGEDGWFVAENIQSMGVADGVGEWEDLSGKSAKNFSNNLMLNSLNYIKKNMHYNGVRENPSILAKKSLINSLKVCVDNGVHGASTALVSCFDHTTGILGFANMGDSGALVLRRLQFDTGKMEIVRRVKEMQHDFNCPYQFATLPDEREWPELIEKGYVDIVNIASIERDRMNNSKSNCDNDCKESQNLVCDDPELSQLLDIKVKEGDMIIIGTDGLFDNLFDFEITSIAGLSYSPIESKLFYKNLNNATSPMLISKALALSAYHKSLDPFTKTPFANQAKKFYSGDKNSLICNQTFSGGKEDDITVLVAWVVNKNDFEILVRNSPNICDIKKKF</sequence>
<comment type="similarity">
    <text evidence="1">Belongs to the PP2C family.</text>
</comment>
<keyword evidence="1" id="KW-0460">Magnesium</keyword>
<accession>A0AAV9Y2T7</accession>
<dbReference type="PROSITE" id="PS51746">
    <property type="entry name" value="PPM_2"/>
    <property type="match status" value="1"/>
</dbReference>
<dbReference type="AlphaFoldDB" id="A0AAV9Y2T7"/>
<evidence type="ECO:0000256" key="1">
    <source>
        <dbReference type="RuleBase" id="RU366020"/>
    </source>
</evidence>
<protein>
    <recommendedName>
        <fullName evidence="1">Protein phosphatase</fullName>
        <ecNumber evidence="1">3.1.3.16</ecNumber>
    </recommendedName>
</protein>
<proteinExistence type="inferred from homology"/>
<dbReference type="PANTHER" id="PTHR12320">
    <property type="entry name" value="PROTEIN PHOSPHATASE 2C"/>
    <property type="match status" value="1"/>
</dbReference>
<dbReference type="Proteomes" id="UP001311799">
    <property type="component" value="Unassembled WGS sequence"/>
</dbReference>
<evidence type="ECO:0000313" key="3">
    <source>
        <dbReference type="EMBL" id="KAK6591217.1"/>
    </source>
</evidence>
<dbReference type="InterPro" id="IPR039123">
    <property type="entry name" value="PPTC7"/>
</dbReference>
<dbReference type="SMART" id="SM00332">
    <property type="entry name" value="PP2Cc"/>
    <property type="match status" value="1"/>
</dbReference>